<keyword evidence="10 19" id="KW-1133">Transmembrane helix</keyword>
<keyword evidence="9 17" id="KW-0067">ATP-binding</keyword>
<evidence type="ECO:0000256" key="10">
    <source>
        <dbReference type="ARBA" id="ARBA00022989"/>
    </source>
</evidence>
<evidence type="ECO:0000256" key="4">
    <source>
        <dbReference type="ARBA" id="ARBA00022516"/>
    </source>
</evidence>
<evidence type="ECO:0000256" key="3">
    <source>
        <dbReference type="ARBA" id="ARBA00022475"/>
    </source>
</evidence>
<feature type="active site" description="Proton acceptor" evidence="15">
    <location>
        <position position="64"/>
    </location>
</feature>
<feature type="binding site" evidence="17">
    <location>
        <begin position="89"/>
        <end position="90"/>
    </location>
    <ligand>
        <name>ATP</name>
        <dbReference type="ChEBI" id="CHEBI:30616"/>
    </ligand>
</feature>
<evidence type="ECO:0000256" key="11">
    <source>
        <dbReference type="ARBA" id="ARBA00023098"/>
    </source>
</evidence>
<dbReference type="CDD" id="cd14265">
    <property type="entry name" value="UDPK_IM_like"/>
    <property type="match status" value="1"/>
</dbReference>
<keyword evidence="14" id="KW-1208">Phospholipid metabolism</keyword>
<comment type="subcellular location">
    <subcellularLocation>
        <location evidence="1">Cell membrane</location>
        <topology evidence="1">Multi-pass membrane protein</topology>
    </subcellularLocation>
</comment>
<evidence type="ECO:0000256" key="1">
    <source>
        <dbReference type="ARBA" id="ARBA00004651"/>
    </source>
</evidence>
<evidence type="ECO:0000313" key="20">
    <source>
        <dbReference type="EMBL" id="KYZ77031.1"/>
    </source>
</evidence>
<keyword evidence="8 20" id="KW-0418">Kinase</keyword>
<evidence type="ECO:0000256" key="14">
    <source>
        <dbReference type="ARBA" id="ARBA00023264"/>
    </source>
</evidence>
<keyword evidence="13" id="KW-0594">Phospholipid biosynthesis</keyword>
<dbReference type="RefSeq" id="WP_066238603.1">
    <property type="nucleotide sequence ID" value="NZ_LSGP01000013.1"/>
</dbReference>
<evidence type="ECO:0000256" key="2">
    <source>
        <dbReference type="ARBA" id="ARBA00005967"/>
    </source>
</evidence>
<accession>A0A154BSX4</accession>
<evidence type="ECO:0000256" key="7">
    <source>
        <dbReference type="ARBA" id="ARBA00022741"/>
    </source>
</evidence>
<evidence type="ECO:0000256" key="8">
    <source>
        <dbReference type="ARBA" id="ARBA00022777"/>
    </source>
</evidence>
<feature type="binding site" evidence="16">
    <location>
        <position position="64"/>
    </location>
    <ligand>
        <name>substrate</name>
    </ligand>
</feature>
<feature type="binding site" evidence="18">
    <location>
        <position position="71"/>
    </location>
    <ligand>
        <name>a divalent metal cation</name>
        <dbReference type="ChEBI" id="CHEBI:60240"/>
    </ligand>
</feature>
<dbReference type="OrthoDB" id="9789934at2"/>
<sequence>MRRTFFHSFQYAWQGVVYCLKTQRNMRIHLLMAISACGLGWRLGLPAGEMAVLLLTIGLVIVAELLNTAVEKLVDLTCPHYHPLAKAAKDTAAGAVLAAAIIALAVGYYLFVPRLF</sequence>
<feature type="binding site" evidence="17">
    <location>
        <position position="11"/>
    </location>
    <ligand>
        <name>ATP</name>
        <dbReference type="ChEBI" id="CHEBI:30616"/>
    </ligand>
</feature>
<comment type="cofactor">
    <cofactor evidence="18">
        <name>Mg(2+)</name>
        <dbReference type="ChEBI" id="CHEBI:18420"/>
    </cofactor>
    <text evidence="18">Mn(2+), Zn(2+), Cd(2+) and Co(2+) support activity to lesser extents.</text>
</comment>
<dbReference type="GO" id="GO:0005524">
    <property type="term" value="F:ATP binding"/>
    <property type="evidence" value="ECO:0007669"/>
    <property type="project" value="UniProtKB-KW"/>
</dbReference>
<protein>
    <submittedName>
        <fullName evidence="20">Diacylglycerol kinase</fullName>
    </submittedName>
</protein>
<evidence type="ECO:0000313" key="21">
    <source>
        <dbReference type="Proteomes" id="UP000076268"/>
    </source>
</evidence>
<comment type="similarity">
    <text evidence="2">Belongs to the bacterial diacylglycerol kinase family.</text>
</comment>
<evidence type="ECO:0000256" key="5">
    <source>
        <dbReference type="ARBA" id="ARBA00022679"/>
    </source>
</evidence>
<feature type="transmembrane region" description="Helical" evidence="19">
    <location>
        <begin position="91"/>
        <end position="111"/>
    </location>
</feature>
<dbReference type="PANTHER" id="PTHR34299:SF1">
    <property type="entry name" value="DIACYLGLYCEROL KINASE"/>
    <property type="match status" value="1"/>
</dbReference>
<feature type="transmembrane region" description="Helical" evidence="19">
    <location>
        <begin position="28"/>
        <end position="44"/>
    </location>
</feature>
<evidence type="ECO:0000256" key="12">
    <source>
        <dbReference type="ARBA" id="ARBA00023136"/>
    </source>
</evidence>
<dbReference type="EMBL" id="LSGP01000013">
    <property type="protein sequence ID" value="KYZ77031.1"/>
    <property type="molecule type" value="Genomic_DNA"/>
</dbReference>
<dbReference type="InterPro" id="IPR000829">
    <property type="entry name" value="DAGK"/>
</dbReference>
<dbReference type="InterPro" id="IPR033717">
    <property type="entry name" value="UDPK"/>
</dbReference>
<dbReference type="Proteomes" id="UP000076268">
    <property type="component" value="Unassembled WGS sequence"/>
</dbReference>
<proteinExistence type="inferred from homology"/>
<evidence type="ECO:0000256" key="19">
    <source>
        <dbReference type="SAM" id="Phobius"/>
    </source>
</evidence>
<keyword evidence="7 17" id="KW-0547">Nucleotide-binding</keyword>
<dbReference type="GO" id="GO:0016301">
    <property type="term" value="F:kinase activity"/>
    <property type="evidence" value="ECO:0007669"/>
    <property type="project" value="UniProtKB-KW"/>
</dbReference>
<dbReference type="GO" id="GO:0005886">
    <property type="term" value="C:plasma membrane"/>
    <property type="evidence" value="ECO:0007669"/>
    <property type="project" value="UniProtKB-SubCell"/>
</dbReference>
<dbReference type="STRING" id="1794912.AXX12_02495"/>
<dbReference type="Pfam" id="PF01219">
    <property type="entry name" value="DAGK_prokar"/>
    <property type="match status" value="1"/>
</dbReference>
<dbReference type="InterPro" id="IPR036945">
    <property type="entry name" value="DAGK_sf"/>
</dbReference>
<dbReference type="GO" id="GO:0046872">
    <property type="term" value="F:metal ion binding"/>
    <property type="evidence" value="ECO:0007669"/>
    <property type="project" value="UniProtKB-KW"/>
</dbReference>
<evidence type="ECO:0000256" key="13">
    <source>
        <dbReference type="ARBA" id="ARBA00023209"/>
    </source>
</evidence>
<comment type="caution">
    <text evidence="20">The sequence shown here is derived from an EMBL/GenBank/DDBJ whole genome shotgun (WGS) entry which is preliminary data.</text>
</comment>
<evidence type="ECO:0000256" key="17">
    <source>
        <dbReference type="PIRSR" id="PIRSR600829-3"/>
    </source>
</evidence>
<feature type="transmembrane region" description="Helical" evidence="19">
    <location>
        <begin position="50"/>
        <end position="70"/>
    </location>
</feature>
<keyword evidence="12 19" id="KW-0472">Membrane</keyword>
<dbReference type="PROSITE" id="PS01069">
    <property type="entry name" value="DAGK_PROKAR"/>
    <property type="match status" value="1"/>
</dbReference>
<keyword evidence="18" id="KW-0460">Magnesium</keyword>
<evidence type="ECO:0000256" key="9">
    <source>
        <dbReference type="ARBA" id="ARBA00022840"/>
    </source>
</evidence>
<keyword evidence="11" id="KW-0443">Lipid metabolism</keyword>
<feature type="binding site" evidence="17">
    <location>
        <position position="71"/>
    </location>
    <ligand>
        <name>ATP</name>
        <dbReference type="ChEBI" id="CHEBI:30616"/>
    </ligand>
</feature>
<evidence type="ECO:0000256" key="15">
    <source>
        <dbReference type="PIRSR" id="PIRSR600829-1"/>
    </source>
</evidence>
<keyword evidence="18" id="KW-0479">Metal-binding</keyword>
<keyword evidence="6 19" id="KW-0812">Transmembrane</keyword>
<evidence type="ECO:0000256" key="6">
    <source>
        <dbReference type="ARBA" id="ARBA00022692"/>
    </source>
</evidence>
<dbReference type="PANTHER" id="PTHR34299">
    <property type="entry name" value="DIACYLGLYCEROL KINASE"/>
    <property type="match status" value="1"/>
</dbReference>
<dbReference type="AlphaFoldDB" id="A0A154BSX4"/>
<name>A0A154BSX4_ANASB</name>
<organism evidence="20 21">
    <name type="scientific">Anaerosporomusa subterranea</name>
    <dbReference type="NCBI Taxonomy" id="1794912"/>
    <lineage>
        <taxon>Bacteria</taxon>
        <taxon>Bacillati</taxon>
        <taxon>Bacillota</taxon>
        <taxon>Negativicutes</taxon>
        <taxon>Acetonemataceae</taxon>
        <taxon>Anaerosporomusa</taxon>
    </lineage>
</organism>
<keyword evidence="5" id="KW-0808">Transferase</keyword>
<dbReference type="Gene3D" id="1.10.287.3610">
    <property type="match status" value="1"/>
</dbReference>
<gene>
    <name evidence="20" type="ORF">AXX12_02495</name>
</gene>
<evidence type="ECO:0000256" key="16">
    <source>
        <dbReference type="PIRSR" id="PIRSR600829-2"/>
    </source>
</evidence>
<keyword evidence="4" id="KW-0444">Lipid biosynthesis</keyword>
<keyword evidence="21" id="KW-1185">Reference proteome</keyword>
<reference evidence="20 21" key="1">
    <citation type="submission" date="2016-02" db="EMBL/GenBank/DDBJ databases">
        <title>Anaerosporomusa subterraneum gen. nov., sp. nov., a spore-forming obligate anaerobe isolated from saprolite.</title>
        <authorList>
            <person name="Choi J.K."/>
            <person name="Shah M."/>
            <person name="Yee N."/>
        </authorList>
    </citation>
    <scope>NUCLEOTIDE SEQUENCE [LARGE SCALE GENOMIC DNA]</scope>
    <source>
        <strain evidence="20 21">RU4</strain>
    </source>
</reference>
<dbReference type="GO" id="GO:0008654">
    <property type="term" value="P:phospholipid biosynthetic process"/>
    <property type="evidence" value="ECO:0007669"/>
    <property type="project" value="UniProtKB-KW"/>
</dbReference>
<evidence type="ECO:0000256" key="18">
    <source>
        <dbReference type="PIRSR" id="PIRSR600829-4"/>
    </source>
</evidence>
<keyword evidence="3" id="KW-1003">Cell membrane</keyword>